<reference evidence="11" key="1">
    <citation type="submission" date="2016-10" db="EMBL/GenBank/DDBJ databases">
        <authorList>
            <person name="Varghese N."/>
            <person name="Submissions S."/>
        </authorList>
    </citation>
    <scope>NUCLEOTIDE SEQUENCE [LARGE SCALE GENOMIC DNA]</scope>
    <source>
        <strain evidence="11">CGMCC 1.3566</strain>
    </source>
</reference>
<evidence type="ECO:0000259" key="9">
    <source>
        <dbReference type="Pfam" id="PF02782"/>
    </source>
</evidence>
<dbReference type="InterPro" id="IPR013449">
    <property type="entry name" value="Rhamnulokinase"/>
</dbReference>
<evidence type="ECO:0000313" key="11">
    <source>
        <dbReference type="Proteomes" id="UP000199095"/>
    </source>
</evidence>
<dbReference type="InterPro" id="IPR018484">
    <property type="entry name" value="FGGY_N"/>
</dbReference>
<keyword evidence="11" id="KW-1185">Reference proteome</keyword>
<evidence type="ECO:0000256" key="5">
    <source>
        <dbReference type="ARBA" id="ARBA00022840"/>
    </source>
</evidence>
<evidence type="ECO:0000256" key="2">
    <source>
        <dbReference type="ARBA" id="ARBA00022679"/>
    </source>
</evidence>
<dbReference type="PANTHER" id="PTHR10196">
    <property type="entry name" value="SUGAR KINASE"/>
    <property type="match status" value="1"/>
</dbReference>
<dbReference type="Pfam" id="PF00370">
    <property type="entry name" value="FGGY_N"/>
    <property type="match status" value="1"/>
</dbReference>
<dbReference type="Proteomes" id="UP000199095">
    <property type="component" value="Unassembled WGS sequence"/>
</dbReference>
<evidence type="ECO:0000259" key="8">
    <source>
        <dbReference type="Pfam" id="PF00370"/>
    </source>
</evidence>
<evidence type="ECO:0000256" key="3">
    <source>
        <dbReference type="ARBA" id="ARBA00022741"/>
    </source>
</evidence>
<accession>A0A1H9Z169</accession>
<comment type="similarity">
    <text evidence="1">Belongs to the FGGY kinase family.</text>
</comment>
<sequence>MKKVWAFDLGASNGRLMLSKFSGDHLEIEEVHRFKNEPVFLTSHYYWDILKIFDEMKTGILKSVKQGHGDISSVAVDTWGVDFGLLTKQGEILGNPFSYRDSQTFRGINLVLQKLSANEWFGISGVEPAPINTICQLAAIQERNPELLEQANSLLLTPNLVSYLFSGVKANEFTISTTTSMLNIEQRTWDEELLDTFQIPKGIMAPVVEPGTVLGPTLESINQELNINPVPVIAGAGHDTACALAALPLKDDHSAFMSCGTWILLGVQVKEPVITKQSLEWGFTNEGTMDGDYRLLKNSMGLWLIQQCKKVWEKEGSGISYTEEAAFVKEAKPFQSFINPDLDVFLNPIDMVKKIQNVCQETHQSVPETKGEILRVILESLALKYRWVIERMEQLTGKRIHVINMGGGGIQNEWLCQFTANATQRQVVAGPIEVSSIGNSIGQLLALGEINNLAEARSLVASSFTTTTYEPENPGEWQQAYERFTDLIKQGRNHL</sequence>
<evidence type="ECO:0000256" key="4">
    <source>
        <dbReference type="ARBA" id="ARBA00022777"/>
    </source>
</evidence>
<dbReference type="AlphaFoldDB" id="A0A1H9Z169"/>
<keyword evidence="5" id="KW-0067">ATP-binding</keyword>
<dbReference type="GO" id="GO:0005524">
    <property type="term" value="F:ATP binding"/>
    <property type="evidence" value="ECO:0007669"/>
    <property type="project" value="UniProtKB-KW"/>
</dbReference>
<organism evidence="10 11">
    <name type="scientific">Salinibacillus kushneri</name>
    <dbReference type="NCBI Taxonomy" id="237682"/>
    <lineage>
        <taxon>Bacteria</taxon>
        <taxon>Bacillati</taxon>
        <taxon>Bacillota</taxon>
        <taxon>Bacilli</taxon>
        <taxon>Bacillales</taxon>
        <taxon>Bacillaceae</taxon>
        <taxon>Salinibacillus</taxon>
    </lineage>
</organism>
<evidence type="ECO:0000313" key="10">
    <source>
        <dbReference type="EMBL" id="SES75250.1"/>
    </source>
</evidence>
<keyword evidence="6" id="KW-1015">Disulfide bond</keyword>
<feature type="domain" description="Carbohydrate kinase FGGY C-terminal" evidence="9">
    <location>
        <begin position="256"/>
        <end position="446"/>
    </location>
</feature>
<dbReference type="InterPro" id="IPR043129">
    <property type="entry name" value="ATPase_NBD"/>
</dbReference>
<gene>
    <name evidence="10" type="ORF">SAMN05421676_101362</name>
</gene>
<dbReference type="STRING" id="237682.SAMN05421676_101362"/>
<keyword evidence="4 10" id="KW-0418">Kinase</keyword>
<evidence type="ECO:0000256" key="7">
    <source>
        <dbReference type="ARBA" id="ARBA00023308"/>
    </source>
</evidence>
<evidence type="ECO:0000256" key="1">
    <source>
        <dbReference type="ARBA" id="ARBA00009156"/>
    </source>
</evidence>
<dbReference type="GO" id="GO:0008993">
    <property type="term" value="F:rhamnulokinase activity"/>
    <property type="evidence" value="ECO:0007669"/>
    <property type="project" value="InterPro"/>
</dbReference>
<keyword evidence="2" id="KW-0808">Transferase</keyword>
<keyword evidence="7" id="KW-0684">Rhamnose metabolism</keyword>
<dbReference type="GO" id="GO:0006071">
    <property type="term" value="P:glycerol metabolic process"/>
    <property type="evidence" value="ECO:0007669"/>
    <property type="project" value="TreeGrafter"/>
</dbReference>
<dbReference type="SUPFAM" id="SSF53067">
    <property type="entry name" value="Actin-like ATPase domain"/>
    <property type="match status" value="2"/>
</dbReference>
<dbReference type="RefSeq" id="WP_093131353.1">
    <property type="nucleotide sequence ID" value="NZ_FOHJ01000001.1"/>
</dbReference>
<protein>
    <submittedName>
        <fullName evidence="10">Rhamnulokinase</fullName>
    </submittedName>
</protein>
<proteinExistence type="inferred from homology"/>
<dbReference type="OrthoDB" id="9761504at2"/>
<dbReference type="InterPro" id="IPR018485">
    <property type="entry name" value="FGGY_C"/>
</dbReference>
<dbReference type="Pfam" id="PF02782">
    <property type="entry name" value="FGGY_C"/>
    <property type="match status" value="1"/>
</dbReference>
<name>A0A1H9Z169_9BACI</name>
<dbReference type="GO" id="GO:0004370">
    <property type="term" value="F:glycerol kinase activity"/>
    <property type="evidence" value="ECO:0007669"/>
    <property type="project" value="TreeGrafter"/>
</dbReference>
<dbReference type="Gene3D" id="3.30.420.40">
    <property type="match status" value="2"/>
</dbReference>
<dbReference type="GO" id="GO:0005829">
    <property type="term" value="C:cytosol"/>
    <property type="evidence" value="ECO:0007669"/>
    <property type="project" value="TreeGrafter"/>
</dbReference>
<dbReference type="CDD" id="cd07771">
    <property type="entry name" value="ASKHA_NBD_FGGY_RhaB-like"/>
    <property type="match status" value="1"/>
</dbReference>
<dbReference type="PANTHER" id="PTHR10196:SF93">
    <property type="entry name" value="L-RHAMNULOKINASE"/>
    <property type="match status" value="1"/>
</dbReference>
<keyword evidence="3" id="KW-0547">Nucleotide-binding</keyword>
<evidence type="ECO:0000256" key="6">
    <source>
        <dbReference type="ARBA" id="ARBA00023157"/>
    </source>
</evidence>
<feature type="domain" description="Carbohydrate kinase FGGY N-terminal" evidence="8">
    <location>
        <begin position="6"/>
        <end position="244"/>
    </location>
</feature>
<dbReference type="EMBL" id="FOHJ01000001">
    <property type="protein sequence ID" value="SES75250.1"/>
    <property type="molecule type" value="Genomic_DNA"/>
</dbReference>
<dbReference type="GO" id="GO:0019301">
    <property type="term" value="P:rhamnose catabolic process"/>
    <property type="evidence" value="ECO:0007669"/>
    <property type="project" value="InterPro"/>
</dbReference>